<protein>
    <submittedName>
        <fullName evidence="2">Uncharacterized protein</fullName>
    </submittedName>
</protein>
<sequence length="208" mass="23994">MCYSVNTSILSYSIGMISAIVCLYNRQYIIGMIILCYCQVQLGEALIWRGIDTDNEQINRLGTLYIKYTLPAHLLAVGLGVWLTNGDYKTMIAGLIFYLAVVGYYKYSESENSKNTSFPDNRECMKRECQNNDNRLKWPFPDAWYMIQTAILFIVLFLYLSRVNAIVSCSFFTITYVLSRLMYKWTASSMWCFMSAFLAPILVFATKL</sequence>
<feature type="transmembrane region" description="Helical" evidence="1">
    <location>
        <begin position="29"/>
        <end position="51"/>
    </location>
</feature>
<dbReference type="EMBL" id="MN740868">
    <property type="protein sequence ID" value="QHU15812.1"/>
    <property type="molecule type" value="Genomic_DNA"/>
</dbReference>
<name>A0A6C0KCR9_9ZZZZ</name>
<feature type="transmembrane region" description="Helical" evidence="1">
    <location>
        <begin position="6"/>
        <end position="24"/>
    </location>
</feature>
<feature type="transmembrane region" description="Helical" evidence="1">
    <location>
        <begin position="188"/>
        <end position="206"/>
    </location>
</feature>
<keyword evidence="1" id="KW-1133">Transmembrane helix</keyword>
<feature type="transmembrane region" description="Helical" evidence="1">
    <location>
        <begin position="143"/>
        <end position="160"/>
    </location>
</feature>
<accession>A0A6C0KCR9</accession>
<feature type="transmembrane region" description="Helical" evidence="1">
    <location>
        <begin position="63"/>
        <end position="83"/>
    </location>
</feature>
<evidence type="ECO:0000313" key="2">
    <source>
        <dbReference type="EMBL" id="QHU15812.1"/>
    </source>
</evidence>
<evidence type="ECO:0000256" key="1">
    <source>
        <dbReference type="SAM" id="Phobius"/>
    </source>
</evidence>
<dbReference type="AlphaFoldDB" id="A0A6C0KCR9"/>
<proteinExistence type="predicted"/>
<keyword evidence="1" id="KW-0812">Transmembrane</keyword>
<feature type="transmembrane region" description="Helical" evidence="1">
    <location>
        <begin position="90"/>
        <end position="107"/>
    </location>
</feature>
<organism evidence="2">
    <name type="scientific">viral metagenome</name>
    <dbReference type="NCBI Taxonomy" id="1070528"/>
    <lineage>
        <taxon>unclassified sequences</taxon>
        <taxon>metagenomes</taxon>
        <taxon>organismal metagenomes</taxon>
    </lineage>
</organism>
<keyword evidence="1" id="KW-0472">Membrane</keyword>
<reference evidence="2" key="1">
    <citation type="journal article" date="2020" name="Nature">
        <title>Giant virus diversity and host interactions through global metagenomics.</title>
        <authorList>
            <person name="Schulz F."/>
            <person name="Roux S."/>
            <person name="Paez-Espino D."/>
            <person name="Jungbluth S."/>
            <person name="Walsh D.A."/>
            <person name="Denef V.J."/>
            <person name="McMahon K.D."/>
            <person name="Konstantinidis K.T."/>
            <person name="Eloe-Fadrosh E.A."/>
            <person name="Kyrpides N.C."/>
            <person name="Woyke T."/>
        </authorList>
    </citation>
    <scope>NUCLEOTIDE SEQUENCE</scope>
    <source>
        <strain evidence="2">GVMAG-S-3300010158-109</strain>
    </source>
</reference>